<feature type="transmembrane region" description="Helical" evidence="1">
    <location>
        <begin position="12"/>
        <end position="42"/>
    </location>
</feature>
<dbReference type="AlphaFoldDB" id="A0A1V6N5F8"/>
<feature type="transmembrane region" description="Helical" evidence="1">
    <location>
        <begin position="121"/>
        <end position="139"/>
    </location>
</feature>
<feature type="transmembrane region" description="Helical" evidence="1">
    <location>
        <begin position="239"/>
        <end position="264"/>
    </location>
</feature>
<feature type="transmembrane region" description="Helical" evidence="1">
    <location>
        <begin position="95"/>
        <end position="114"/>
    </location>
</feature>
<keyword evidence="1" id="KW-1133">Transmembrane helix</keyword>
<dbReference type="RefSeq" id="WP_080459517.1">
    <property type="nucleotide sequence ID" value="NZ_BBET01000117.1"/>
</dbReference>
<organism evidence="2 3">
    <name type="scientific">Methanobrevibacter arboriphilus JCM 13429 = DSM 1125</name>
    <dbReference type="NCBI Taxonomy" id="1300164"/>
    <lineage>
        <taxon>Archaea</taxon>
        <taxon>Methanobacteriati</taxon>
        <taxon>Methanobacteriota</taxon>
        <taxon>Methanomada group</taxon>
        <taxon>Methanobacteria</taxon>
        <taxon>Methanobacteriales</taxon>
        <taxon>Methanobacteriaceae</taxon>
        <taxon>Methanobrevibacter</taxon>
    </lineage>
</organism>
<name>A0A1V6N5F8_METAZ</name>
<reference evidence="2 3" key="1">
    <citation type="submission" date="2014-12" db="EMBL/GenBank/DDBJ databases">
        <title>Genome sequence of Methanobrevibacter arboriphilicus DH1, DSM1125.</title>
        <authorList>
            <person name="Poehlein A."/>
            <person name="Thauer R.K."/>
            <person name="Seedorf H."/>
            <person name="Daniel R."/>
        </authorList>
    </citation>
    <scope>NUCLEOTIDE SEQUENCE [LARGE SCALE GENOMIC DNA]</scope>
    <source>
        <strain evidence="2 3">DH1</strain>
    </source>
</reference>
<keyword evidence="1" id="KW-0812">Transmembrane</keyword>
<dbReference type="EMBL" id="JXMW01000001">
    <property type="protein sequence ID" value="OQD59904.1"/>
    <property type="molecule type" value="Genomic_DNA"/>
</dbReference>
<keyword evidence="1" id="KW-0472">Membrane</keyword>
<proteinExistence type="predicted"/>
<feature type="transmembrane region" description="Helical" evidence="1">
    <location>
        <begin position="159"/>
        <end position="179"/>
    </location>
</feature>
<dbReference type="Proteomes" id="UP000191661">
    <property type="component" value="Unassembled WGS sequence"/>
</dbReference>
<accession>A0A1V6N5F8</accession>
<gene>
    <name evidence="2" type="ORF">MBBAR_1c03140</name>
</gene>
<keyword evidence="3" id="KW-1185">Reference proteome</keyword>
<feature type="transmembrane region" description="Helical" evidence="1">
    <location>
        <begin position="211"/>
        <end position="233"/>
    </location>
</feature>
<sequence length="280" mass="30758">MKDLKSVKSIDLSSLTIIGTSISFIWSIVFSIIIIAILSLIIGRFDISFTIIGIGIIFGTLILSISKYFGVSFLYNFFIKRMRDVEIGIDNMESITNISILSLSLIVAVISLVVSIIIYPIIFLMLSFVTILYSLIQAISLQGFSWLVYPISLAFDPTFILYSFVISLVFTGIGAFIFNKISPKIGGLKVLLSKKDNMTSIDYINPKNAGIISGVICLVFGLIYGLIFSVISVSLPANLILIVLLTIGGLIGGFIYGAISAYLYNFFSKKFSPVKIELKD</sequence>
<evidence type="ECO:0000313" key="2">
    <source>
        <dbReference type="EMBL" id="OQD59904.1"/>
    </source>
</evidence>
<evidence type="ECO:0000256" key="1">
    <source>
        <dbReference type="SAM" id="Phobius"/>
    </source>
</evidence>
<feature type="transmembrane region" description="Helical" evidence="1">
    <location>
        <begin position="49"/>
        <end position="75"/>
    </location>
</feature>
<dbReference type="OrthoDB" id="379571at2157"/>
<evidence type="ECO:0000313" key="3">
    <source>
        <dbReference type="Proteomes" id="UP000191661"/>
    </source>
</evidence>
<comment type="caution">
    <text evidence="2">The sequence shown here is derived from an EMBL/GenBank/DDBJ whole genome shotgun (WGS) entry which is preliminary data.</text>
</comment>
<protein>
    <submittedName>
        <fullName evidence="2">Uncharacterized protein</fullName>
    </submittedName>
</protein>